<reference evidence="1" key="1">
    <citation type="submission" date="2020-05" db="EMBL/GenBank/DDBJ databases">
        <authorList>
            <person name="Chiriac C."/>
            <person name="Salcher M."/>
            <person name="Ghai R."/>
            <person name="Kavagutti S V."/>
        </authorList>
    </citation>
    <scope>NUCLEOTIDE SEQUENCE</scope>
</reference>
<dbReference type="GO" id="GO:0006281">
    <property type="term" value="P:DNA repair"/>
    <property type="evidence" value="ECO:0007669"/>
    <property type="project" value="TreeGrafter"/>
</dbReference>
<protein>
    <submittedName>
        <fullName evidence="1">Unannotated protein</fullName>
    </submittedName>
</protein>
<name>A0A6J7GZH8_9ZZZZ</name>
<dbReference type="InterPro" id="IPR036412">
    <property type="entry name" value="HAD-like_sf"/>
</dbReference>
<proteinExistence type="predicted"/>
<dbReference type="Pfam" id="PF13419">
    <property type="entry name" value="HAD_2"/>
    <property type="match status" value="1"/>
</dbReference>
<dbReference type="InterPro" id="IPR041492">
    <property type="entry name" value="HAD_2"/>
</dbReference>
<dbReference type="PANTHER" id="PTHR43434:SF1">
    <property type="entry name" value="PHOSPHOGLYCOLATE PHOSPHATASE"/>
    <property type="match status" value="1"/>
</dbReference>
<sequence>MKPIAARPLVVGFDLDMTLVDSADGIVECIVYACSLQGATVDPAEVYPTVGWPLDHVFPRWVPEVDPEILMAAYRERYLTHVIPFTKVLPGAREAIAAVHDLGGRVLVISAKRGDHVEAVLAAGGMPADLVVGSRFAEAKGATLLEEGAWAYVGDHTGDVLAARHAGALAVAVPTGPTTAEELWAAGADVVLPGIEAFPDWLHQALGRYPEPS</sequence>
<dbReference type="SUPFAM" id="SSF56784">
    <property type="entry name" value="HAD-like"/>
    <property type="match status" value="1"/>
</dbReference>
<dbReference type="InterPro" id="IPR023214">
    <property type="entry name" value="HAD_sf"/>
</dbReference>
<gene>
    <name evidence="1" type="ORF">UFOPK3610_00694</name>
</gene>
<dbReference type="GO" id="GO:0008967">
    <property type="term" value="F:phosphoglycolate phosphatase activity"/>
    <property type="evidence" value="ECO:0007669"/>
    <property type="project" value="TreeGrafter"/>
</dbReference>
<organism evidence="1">
    <name type="scientific">freshwater metagenome</name>
    <dbReference type="NCBI Taxonomy" id="449393"/>
    <lineage>
        <taxon>unclassified sequences</taxon>
        <taxon>metagenomes</taxon>
        <taxon>ecological metagenomes</taxon>
    </lineage>
</organism>
<dbReference type="AlphaFoldDB" id="A0A6J7GZH8"/>
<accession>A0A6J7GZH8</accession>
<dbReference type="InterPro" id="IPR023198">
    <property type="entry name" value="PGP-like_dom2"/>
</dbReference>
<dbReference type="PANTHER" id="PTHR43434">
    <property type="entry name" value="PHOSPHOGLYCOLATE PHOSPHATASE"/>
    <property type="match status" value="1"/>
</dbReference>
<dbReference type="EMBL" id="CAFBMR010000018">
    <property type="protein sequence ID" value="CAB4909610.1"/>
    <property type="molecule type" value="Genomic_DNA"/>
</dbReference>
<dbReference type="Gene3D" id="1.10.150.240">
    <property type="entry name" value="Putative phosphatase, domain 2"/>
    <property type="match status" value="1"/>
</dbReference>
<dbReference type="InterPro" id="IPR050155">
    <property type="entry name" value="HAD-like_hydrolase_sf"/>
</dbReference>
<dbReference type="GO" id="GO:0005829">
    <property type="term" value="C:cytosol"/>
    <property type="evidence" value="ECO:0007669"/>
    <property type="project" value="TreeGrafter"/>
</dbReference>
<evidence type="ECO:0000313" key="1">
    <source>
        <dbReference type="EMBL" id="CAB4909610.1"/>
    </source>
</evidence>
<dbReference type="Gene3D" id="3.40.50.1000">
    <property type="entry name" value="HAD superfamily/HAD-like"/>
    <property type="match status" value="1"/>
</dbReference>